<dbReference type="PROSITE" id="PS00775">
    <property type="entry name" value="GLYCOSYL_HYDROL_F3"/>
    <property type="match status" value="1"/>
</dbReference>
<feature type="chain" id="PRO_5007594905" description="beta-N-acetylhexosaminidase" evidence="7">
    <location>
        <begin position="27"/>
        <end position="585"/>
    </location>
</feature>
<dbReference type="GO" id="GO:0004563">
    <property type="term" value="F:beta-N-acetylhexosaminidase activity"/>
    <property type="evidence" value="ECO:0007669"/>
    <property type="project" value="UniProtKB-EC"/>
</dbReference>
<name>A0A154BPX2_ANASB</name>
<keyword evidence="4 6" id="KW-0378">Hydrolase</keyword>
<evidence type="ECO:0000313" key="11">
    <source>
        <dbReference type="Proteomes" id="UP000076268"/>
    </source>
</evidence>
<feature type="domain" description="Glycoside hydrolase family 3 N-terminal" evidence="8">
    <location>
        <begin position="37"/>
        <end position="370"/>
    </location>
</feature>
<gene>
    <name evidence="10" type="ORF">AXX12_06215</name>
</gene>
<dbReference type="InterPro" id="IPR050226">
    <property type="entry name" value="NagZ_Beta-hexosaminidase"/>
</dbReference>
<dbReference type="SUPFAM" id="SSF52279">
    <property type="entry name" value="Beta-D-glucan exohydrolase, C-terminal domain"/>
    <property type="match status" value="1"/>
</dbReference>
<dbReference type="PANTHER" id="PTHR30480">
    <property type="entry name" value="BETA-HEXOSAMINIDASE-RELATED"/>
    <property type="match status" value="1"/>
</dbReference>
<comment type="catalytic activity">
    <reaction evidence="1">
        <text>Hydrolysis of terminal non-reducing N-acetyl-D-hexosamine residues in N-acetyl-beta-D-hexosaminides.</text>
        <dbReference type="EC" id="3.2.1.52"/>
    </reaction>
</comment>
<dbReference type="GO" id="GO:0009254">
    <property type="term" value="P:peptidoglycan turnover"/>
    <property type="evidence" value="ECO:0007669"/>
    <property type="project" value="TreeGrafter"/>
</dbReference>
<evidence type="ECO:0000256" key="2">
    <source>
        <dbReference type="ARBA" id="ARBA00005336"/>
    </source>
</evidence>
<dbReference type="InterPro" id="IPR036881">
    <property type="entry name" value="Glyco_hydro_3_C_sf"/>
</dbReference>
<evidence type="ECO:0000259" key="8">
    <source>
        <dbReference type="Pfam" id="PF00933"/>
    </source>
</evidence>
<keyword evidence="5 6" id="KW-0326">Glycosidase</keyword>
<comment type="caution">
    <text evidence="10">The sequence shown here is derived from an EMBL/GenBank/DDBJ whole genome shotgun (WGS) entry which is preliminary data.</text>
</comment>
<feature type="signal peptide" evidence="7">
    <location>
        <begin position="1"/>
        <end position="26"/>
    </location>
</feature>
<dbReference type="InterPro" id="IPR001764">
    <property type="entry name" value="Glyco_hydro_3_N"/>
</dbReference>
<dbReference type="EMBL" id="LSGP01000017">
    <property type="protein sequence ID" value="KYZ76034.1"/>
    <property type="molecule type" value="Genomic_DNA"/>
</dbReference>
<dbReference type="GO" id="GO:0005975">
    <property type="term" value="P:carbohydrate metabolic process"/>
    <property type="evidence" value="ECO:0007669"/>
    <property type="project" value="InterPro"/>
</dbReference>
<dbReference type="InterPro" id="IPR019800">
    <property type="entry name" value="Glyco_hydro_3_AS"/>
</dbReference>
<accession>A0A154BPX2</accession>
<reference evidence="10 11" key="1">
    <citation type="submission" date="2016-02" db="EMBL/GenBank/DDBJ databases">
        <title>Anaerosporomusa subterraneum gen. nov., sp. nov., a spore-forming obligate anaerobe isolated from saprolite.</title>
        <authorList>
            <person name="Choi J.K."/>
            <person name="Shah M."/>
            <person name="Yee N."/>
        </authorList>
    </citation>
    <scope>NUCLEOTIDE SEQUENCE [LARGE SCALE GENOMIC DNA]</scope>
    <source>
        <strain evidence="10 11">RU4</strain>
    </source>
</reference>
<evidence type="ECO:0000256" key="7">
    <source>
        <dbReference type="SAM" id="SignalP"/>
    </source>
</evidence>
<dbReference type="Pfam" id="PF01915">
    <property type="entry name" value="Glyco_hydro_3_C"/>
    <property type="match status" value="1"/>
</dbReference>
<dbReference type="RefSeq" id="WP_066240775.1">
    <property type="nucleotide sequence ID" value="NZ_LSGP01000017.1"/>
</dbReference>
<evidence type="ECO:0000256" key="4">
    <source>
        <dbReference type="ARBA" id="ARBA00022801"/>
    </source>
</evidence>
<evidence type="ECO:0000256" key="1">
    <source>
        <dbReference type="ARBA" id="ARBA00001231"/>
    </source>
</evidence>
<dbReference type="Pfam" id="PF00933">
    <property type="entry name" value="Glyco_hydro_3"/>
    <property type="match status" value="1"/>
</dbReference>
<dbReference type="InterPro" id="IPR002772">
    <property type="entry name" value="Glyco_hydro_3_C"/>
</dbReference>
<protein>
    <recommendedName>
        <fullName evidence="3">beta-N-acetylhexosaminidase</fullName>
        <ecNumber evidence="3">3.2.1.52</ecNumber>
    </recommendedName>
</protein>
<evidence type="ECO:0000256" key="6">
    <source>
        <dbReference type="RuleBase" id="RU361161"/>
    </source>
</evidence>
<dbReference type="EC" id="3.2.1.52" evidence="3"/>
<proteinExistence type="inferred from homology"/>
<comment type="similarity">
    <text evidence="2 6">Belongs to the glycosyl hydrolase 3 family.</text>
</comment>
<dbReference type="PANTHER" id="PTHR30480:SF13">
    <property type="entry name" value="BETA-HEXOSAMINIDASE"/>
    <property type="match status" value="1"/>
</dbReference>
<dbReference type="Gene3D" id="3.40.50.1700">
    <property type="entry name" value="Glycoside hydrolase family 3 C-terminal domain"/>
    <property type="match status" value="1"/>
</dbReference>
<evidence type="ECO:0000256" key="3">
    <source>
        <dbReference type="ARBA" id="ARBA00012663"/>
    </source>
</evidence>
<keyword evidence="7" id="KW-0732">Signal</keyword>
<dbReference type="InterPro" id="IPR036962">
    <property type="entry name" value="Glyco_hydro_3_N_sf"/>
</dbReference>
<dbReference type="InterPro" id="IPR017853">
    <property type="entry name" value="GH"/>
</dbReference>
<dbReference type="Gene3D" id="3.20.20.300">
    <property type="entry name" value="Glycoside hydrolase, family 3, N-terminal domain"/>
    <property type="match status" value="1"/>
</dbReference>
<dbReference type="Proteomes" id="UP000076268">
    <property type="component" value="Unassembled WGS sequence"/>
</dbReference>
<keyword evidence="11" id="KW-1185">Reference proteome</keyword>
<evidence type="ECO:0000313" key="10">
    <source>
        <dbReference type="EMBL" id="KYZ76034.1"/>
    </source>
</evidence>
<dbReference type="AlphaFoldDB" id="A0A154BPX2"/>
<feature type="domain" description="Glycoside hydrolase family 3 C-terminal" evidence="9">
    <location>
        <begin position="405"/>
        <end position="585"/>
    </location>
</feature>
<evidence type="ECO:0000259" key="9">
    <source>
        <dbReference type="Pfam" id="PF01915"/>
    </source>
</evidence>
<evidence type="ECO:0000256" key="5">
    <source>
        <dbReference type="ARBA" id="ARBA00023295"/>
    </source>
</evidence>
<dbReference type="SUPFAM" id="SSF51445">
    <property type="entry name" value="(Trans)glycosidases"/>
    <property type="match status" value="1"/>
</dbReference>
<organism evidence="10 11">
    <name type="scientific">Anaerosporomusa subterranea</name>
    <dbReference type="NCBI Taxonomy" id="1794912"/>
    <lineage>
        <taxon>Bacteria</taxon>
        <taxon>Bacillati</taxon>
        <taxon>Bacillota</taxon>
        <taxon>Negativicutes</taxon>
        <taxon>Acetonemataceae</taxon>
        <taxon>Anaerosporomusa</taxon>
    </lineage>
</organism>
<sequence>MCIVKRIALLFAVFLAIAVSSPVAEARDVDGLLRSMTLEEKIGQMLFPAFRTEEGRAVTEITLQVSQALRQYHVGGVVLFRENLVTADQTIRLIGDLQTVAGIELPLFIGIDQEGGRVTRLPYGTVMPGNMALGATGNPENAFLAAKAIGEELAELGFNLNFAPVLDINSNPDNPVIGVRSFGEDPDSVAAMGKAFIHGLHAAGIAAAVKHFPGHGDTSVDSHLGLPTLPYSVKQLEDRELKPFQLALSESPDMIMTAHIALPEIESATVRSAKDGTAVYLPATLSQPVLTGLLRQRLGYNGIIITDALNMKSITEHFGAGEAAVRAVQAGADILLMPDLEKSHAALVTAVQQSEIAEARIDQSVRRILAVKKKQGLFAGVKRKVQPEAKKQRAALEARLAGQAVTLLKNDAKVLPFALQPNRRVLLLASKAEQLAAMRQEAERILQSAGLPAESIVALEYQRKVSAVHQTALAAADQIILVTESADAAGRDPVRSSIAATAASLASLAAKAGKPLVVMAIRNPYDIMYLQAAPAFLTVYAPVAPNIAAGLKVIFGLAEPQGKLPVTIPGKNGSVLYPRGFGIGY</sequence>
<dbReference type="STRING" id="1794912.AXX12_06215"/>